<dbReference type="InterPro" id="IPR005123">
    <property type="entry name" value="Oxoglu/Fe-dep_dioxygenase_dom"/>
</dbReference>
<protein>
    <recommendedName>
        <fullName evidence="2">Fe2OG dioxygenase domain-containing protein</fullName>
    </recommendedName>
</protein>
<dbReference type="InterPro" id="IPR027450">
    <property type="entry name" value="AlkB-like"/>
</dbReference>
<organism evidence="4 5">
    <name type="scientific">Polarella glacialis</name>
    <name type="common">Dinoflagellate</name>
    <dbReference type="NCBI Taxonomy" id="89957"/>
    <lineage>
        <taxon>Eukaryota</taxon>
        <taxon>Sar</taxon>
        <taxon>Alveolata</taxon>
        <taxon>Dinophyceae</taxon>
        <taxon>Suessiales</taxon>
        <taxon>Suessiaceae</taxon>
        <taxon>Polarella</taxon>
    </lineage>
</organism>
<dbReference type="EMBL" id="CAJNNW010028273">
    <property type="protein sequence ID" value="CAE8695456.1"/>
    <property type="molecule type" value="Genomic_DNA"/>
</dbReference>
<dbReference type="InterPro" id="IPR037151">
    <property type="entry name" value="AlkB-like_sf"/>
</dbReference>
<dbReference type="PROSITE" id="PS51471">
    <property type="entry name" value="FE2OG_OXY"/>
    <property type="match status" value="1"/>
</dbReference>
<evidence type="ECO:0000256" key="1">
    <source>
        <dbReference type="SAM" id="MobiDB-lite"/>
    </source>
</evidence>
<evidence type="ECO:0000259" key="2">
    <source>
        <dbReference type="PROSITE" id="PS51471"/>
    </source>
</evidence>
<reference evidence="4" key="1">
    <citation type="submission" date="2021-02" db="EMBL/GenBank/DDBJ databases">
        <authorList>
            <person name="Dougan E. K."/>
            <person name="Rhodes N."/>
            <person name="Thang M."/>
            <person name="Chan C."/>
        </authorList>
    </citation>
    <scope>NUCLEOTIDE SEQUENCE</scope>
</reference>
<proteinExistence type="predicted"/>
<dbReference type="SUPFAM" id="SSF51197">
    <property type="entry name" value="Clavaminate synthase-like"/>
    <property type="match status" value="1"/>
</dbReference>
<sequence>MDAGSLPRPEVLGSSKPKPSLASRLASSGFVLRPLSDPLLGSEDAGECVLSPEFGCHHGDTALLEGLAADMESCGALVRDLSGRHSQVYGDALRGSAIFSSIVDRMLSAFDLALVDCFVNLYRDGGDMTYWHQDCYDHRQPRPSFTLGLSLGAARDLAFHHVATGQEFKVPQANGDVFAFDERFNVSFKHSVPPVRPKSASGRRLSVIIWAREASDGASSTVCRSWPSHLRSRPDVPSSVDWSGWAALGGGRTTAPAGERLQPRAVARAASTSQAQCRFLLPGFGARWPRSRALGLLGSLAAAGATRGFAGLTPRCRLWPSAPLTMFQNMKIYQHIVETPCFSKHKTMTSGALRFVVRPQGDLLPLRGRRP</sequence>
<gene>
    <name evidence="3" type="ORF">PGLA1383_LOCUS57027</name>
    <name evidence="4" type="ORF">PGLA2088_LOCUS29356</name>
</gene>
<dbReference type="EMBL" id="CAJNNV010033172">
    <property type="protein sequence ID" value="CAE8642549.1"/>
    <property type="molecule type" value="Genomic_DNA"/>
</dbReference>
<accession>A0A813K5P3</accession>
<evidence type="ECO:0000313" key="4">
    <source>
        <dbReference type="EMBL" id="CAE8695456.1"/>
    </source>
</evidence>
<feature type="region of interest" description="Disordered" evidence="1">
    <location>
        <begin position="1"/>
        <end position="22"/>
    </location>
</feature>
<dbReference type="PANTHER" id="PTHR42256">
    <property type="entry name" value="OXOGLUTARATE/IRON-DEPENDENT DIOXYGENASE"/>
    <property type="match status" value="1"/>
</dbReference>
<dbReference type="Pfam" id="PF13532">
    <property type="entry name" value="2OG-FeII_Oxy_2"/>
    <property type="match status" value="1"/>
</dbReference>
<dbReference type="Gene3D" id="2.60.120.590">
    <property type="entry name" value="Alpha-ketoglutarate-dependent dioxygenase AlkB-like"/>
    <property type="match status" value="1"/>
</dbReference>
<feature type="domain" description="Fe2OG dioxygenase" evidence="2">
    <location>
        <begin position="113"/>
        <end position="213"/>
    </location>
</feature>
<dbReference type="AlphaFoldDB" id="A0A813K5P3"/>
<evidence type="ECO:0000313" key="5">
    <source>
        <dbReference type="Proteomes" id="UP000626109"/>
    </source>
</evidence>
<dbReference type="PANTHER" id="PTHR42256:SF1">
    <property type="entry name" value="FE2OG DIOXYGENASE DOMAIN-CONTAINING PROTEIN"/>
    <property type="match status" value="1"/>
</dbReference>
<dbReference type="Proteomes" id="UP000654075">
    <property type="component" value="Unassembled WGS sequence"/>
</dbReference>
<evidence type="ECO:0000313" key="3">
    <source>
        <dbReference type="EMBL" id="CAE8642549.1"/>
    </source>
</evidence>
<evidence type="ECO:0000313" key="6">
    <source>
        <dbReference type="Proteomes" id="UP000654075"/>
    </source>
</evidence>
<comment type="caution">
    <text evidence="4">The sequence shown here is derived from an EMBL/GenBank/DDBJ whole genome shotgun (WGS) entry which is preliminary data.</text>
</comment>
<dbReference type="Proteomes" id="UP000626109">
    <property type="component" value="Unassembled WGS sequence"/>
</dbReference>
<name>A0A813K5P3_POLGL</name>
<keyword evidence="6" id="KW-1185">Reference proteome</keyword>